<accession>A0A4U5PF92</accession>
<evidence type="ECO:0000313" key="2">
    <source>
        <dbReference type="Proteomes" id="UP000298663"/>
    </source>
</evidence>
<evidence type="ECO:0000313" key="1">
    <source>
        <dbReference type="EMBL" id="TKR95207.1"/>
    </source>
</evidence>
<reference evidence="1 2" key="2">
    <citation type="journal article" date="2019" name="G3 (Bethesda)">
        <title>Hybrid Assembly of the Genome of the Entomopathogenic Nematode Steinernema carpocapsae Identifies the X-Chromosome.</title>
        <authorList>
            <person name="Serra L."/>
            <person name="Macchietto M."/>
            <person name="Macias-Munoz A."/>
            <person name="McGill C.J."/>
            <person name="Rodriguez I.M."/>
            <person name="Rodriguez B."/>
            <person name="Murad R."/>
            <person name="Mortazavi A."/>
        </authorList>
    </citation>
    <scope>NUCLEOTIDE SEQUENCE [LARGE SCALE GENOMIC DNA]</scope>
    <source>
        <strain evidence="1 2">ALL</strain>
    </source>
</reference>
<proteinExistence type="predicted"/>
<dbReference type="Proteomes" id="UP000298663">
    <property type="component" value="Unassembled WGS sequence"/>
</dbReference>
<dbReference type="AlphaFoldDB" id="A0A4U5PF92"/>
<protein>
    <submittedName>
        <fullName evidence="1">Uncharacterized protein</fullName>
    </submittedName>
</protein>
<name>A0A4U5PF92_STECR</name>
<keyword evidence="2" id="KW-1185">Reference proteome</keyword>
<reference evidence="1 2" key="1">
    <citation type="journal article" date="2015" name="Genome Biol.">
        <title>Comparative genomics of Steinernema reveals deeply conserved gene regulatory networks.</title>
        <authorList>
            <person name="Dillman A.R."/>
            <person name="Macchietto M."/>
            <person name="Porter C.F."/>
            <person name="Rogers A."/>
            <person name="Williams B."/>
            <person name="Antoshechkin I."/>
            <person name="Lee M.M."/>
            <person name="Goodwin Z."/>
            <person name="Lu X."/>
            <person name="Lewis E.E."/>
            <person name="Goodrich-Blair H."/>
            <person name="Stock S.P."/>
            <person name="Adams B.J."/>
            <person name="Sternberg P.W."/>
            <person name="Mortazavi A."/>
        </authorList>
    </citation>
    <scope>NUCLEOTIDE SEQUENCE [LARGE SCALE GENOMIC DNA]</scope>
    <source>
        <strain evidence="1 2">ALL</strain>
    </source>
</reference>
<organism evidence="1 2">
    <name type="scientific">Steinernema carpocapsae</name>
    <name type="common">Entomopathogenic nematode</name>
    <dbReference type="NCBI Taxonomy" id="34508"/>
    <lineage>
        <taxon>Eukaryota</taxon>
        <taxon>Metazoa</taxon>
        <taxon>Ecdysozoa</taxon>
        <taxon>Nematoda</taxon>
        <taxon>Chromadorea</taxon>
        <taxon>Rhabditida</taxon>
        <taxon>Tylenchina</taxon>
        <taxon>Panagrolaimomorpha</taxon>
        <taxon>Strongyloidoidea</taxon>
        <taxon>Steinernematidae</taxon>
        <taxon>Steinernema</taxon>
    </lineage>
</organism>
<sequence>MFLHQICTSLHKILKFPFVDQFFLNSVFARNASRSGDGGHTHLSGFLVAQKLLRKIAHSLFAVSTISLEIYVDQLGAVGVAISSSKRCLWINSCLKWSFLSGKILSWR</sequence>
<dbReference type="EMBL" id="AZBU02000002">
    <property type="protein sequence ID" value="TKR95207.1"/>
    <property type="molecule type" value="Genomic_DNA"/>
</dbReference>
<gene>
    <name evidence="1" type="ORF">L596_009405</name>
</gene>
<comment type="caution">
    <text evidence="1">The sequence shown here is derived from an EMBL/GenBank/DDBJ whole genome shotgun (WGS) entry which is preliminary data.</text>
</comment>